<protein>
    <recommendedName>
        <fullName evidence="5">Secreted protein</fullName>
    </recommendedName>
</protein>
<feature type="signal peptide" evidence="2">
    <location>
        <begin position="1"/>
        <end position="16"/>
    </location>
</feature>
<accession>A0A9P0JBN8</accession>
<reference evidence="3" key="2">
    <citation type="submission" date="2022-10" db="EMBL/GenBank/DDBJ databases">
        <authorList>
            <consortium name="ENA_rothamsted_submissions"/>
            <consortium name="culmorum"/>
            <person name="King R."/>
        </authorList>
    </citation>
    <scope>NUCLEOTIDE SEQUENCE</scope>
</reference>
<proteinExistence type="predicted"/>
<reference evidence="3" key="1">
    <citation type="submission" date="2022-02" db="EMBL/GenBank/DDBJ databases">
        <authorList>
            <person name="King R."/>
        </authorList>
    </citation>
    <scope>NUCLEOTIDE SEQUENCE</scope>
</reference>
<feature type="region of interest" description="Disordered" evidence="1">
    <location>
        <begin position="39"/>
        <end position="69"/>
    </location>
</feature>
<sequence>MYLAIASRLFAVGVSATIESSGSNNCVYTVSHSLSHSSTRMSPLAKIKSRPRSRGQYLPNNNNNNNNSSSTVAADAVAAVVPIEKNVRNTNTRSYFLSTRPSCFWLFSFSFSPLTTDYQPRLSIYTRIDIR</sequence>
<dbReference type="AlphaFoldDB" id="A0A9P0JBN8"/>
<evidence type="ECO:0000313" key="4">
    <source>
        <dbReference type="Proteomes" id="UP001154329"/>
    </source>
</evidence>
<feature type="chain" id="PRO_5040359963" description="Secreted protein" evidence="2">
    <location>
        <begin position="17"/>
        <end position="131"/>
    </location>
</feature>
<evidence type="ECO:0000256" key="2">
    <source>
        <dbReference type="SAM" id="SignalP"/>
    </source>
</evidence>
<dbReference type="EMBL" id="OU899036">
    <property type="protein sequence ID" value="CAH1733117.1"/>
    <property type="molecule type" value="Genomic_DNA"/>
</dbReference>
<evidence type="ECO:0000256" key="1">
    <source>
        <dbReference type="SAM" id="MobiDB-lite"/>
    </source>
</evidence>
<organism evidence="3 4">
    <name type="scientific">Aphis gossypii</name>
    <name type="common">Cotton aphid</name>
    <dbReference type="NCBI Taxonomy" id="80765"/>
    <lineage>
        <taxon>Eukaryota</taxon>
        <taxon>Metazoa</taxon>
        <taxon>Ecdysozoa</taxon>
        <taxon>Arthropoda</taxon>
        <taxon>Hexapoda</taxon>
        <taxon>Insecta</taxon>
        <taxon>Pterygota</taxon>
        <taxon>Neoptera</taxon>
        <taxon>Paraneoptera</taxon>
        <taxon>Hemiptera</taxon>
        <taxon>Sternorrhyncha</taxon>
        <taxon>Aphidomorpha</taxon>
        <taxon>Aphidoidea</taxon>
        <taxon>Aphididae</taxon>
        <taxon>Aphidini</taxon>
        <taxon>Aphis</taxon>
        <taxon>Aphis</taxon>
    </lineage>
</organism>
<evidence type="ECO:0008006" key="5">
    <source>
        <dbReference type="Google" id="ProtNLM"/>
    </source>
</evidence>
<dbReference type="Proteomes" id="UP001154329">
    <property type="component" value="Chromosome 3"/>
</dbReference>
<keyword evidence="2" id="KW-0732">Signal</keyword>
<keyword evidence="4" id="KW-1185">Reference proteome</keyword>
<name>A0A9P0JBN8_APHGO</name>
<gene>
    <name evidence="3" type="ORF">APHIGO_LOCUS9483</name>
</gene>
<feature type="compositionally biased region" description="Low complexity" evidence="1">
    <location>
        <begin position="60"/>
        <end position="69"/>
    </location>
</feature>
<evidence type="ECO:0000313" key="3">
    <source>
        <dbReference type="EMBL" id="CAH1733117.1"/>
    </source>
</evidence>